<dbReference type="RefSeq" id="WP_040516017.1">
    <property type="nucleotide sequence ID" value="NZ_CP045804.1"/>
</dbReference>
<dbReference type="EMBL" id="CP045810">
    <property type="protein sequence ID" value="QHN39545.1"/>
    <property type="molecule type" value="Genomic_DNA"/>
</dbReference>
<keyword evidence="4" id="KW-0812">Transmembrane</keyword>
<evidence type="ECO:0000256" key="6">
    <source>
        <dbReference type="ARBA" id="ARBA00023136"/>
    </source>
</evidence>
<accession>A0A857LLF1</accession>
<dbReference type="GO" id="GO:0016758">
    <property type="term" value="F:hexosyltransferase activity"/>
    <property type="evidence" value="ECO:0007669"/>
    <property type="project" value="InterPro"/>
</dbReference>
<proteinExistence type="inferred from homology"/>
<dbReference type="AlphaFoldDB" id="A0A857LLF1"/>
<evidence type="ECO:0000256" key="1">
    <source>
        <dbReference type="ARBA" id="ARBA00004651"/>
    </source>
</evidence>
<evidence type="ECO:0000256" key="5">
    <source>
        <dbReference type="ARBA" id="ARBA00022989"/>
    </source>
</evidence>
<comment type="similarity">
    <text evidence="7">Belongs to the glycosyltransferase 87 family.</text>
</comment>
<gene>
    <name evidence="8" type="ORF">GII30_10550</name>
</gene>
<evidence type="ECO:0000256" key="7">
    <source>
        <dbReference type="ARBA" id="ARBA00024033"/>
    </source>
</evidence>
<dbReference type="GO" id="GO:0005886">
    <property type="term" value="C:plasma membrane"/>
    <property type="evidence" value="ECO:0007669"/>
    <property type="project" value="UniProtKB-SubCell"/>
</dbReference>
<keyword evidence="6" id="KW-0472">Membrane</keyword>
<dbReference type="InterPro" id="IPR018584">
    <property type="entry name" value="GT87"/>
</dbReference>
<protein>
    <submittedName>
        <fullName evidence="8">DUF2029 domain-containing protein</fullName>
    </submittedName>
</protein>
<evidence type="ECO:0000256" key="2">
    <source>
        <dbReference type="ARBA" id="ARBA00022475"/>
    </source>
</evidence>
<evidence type="ECO:0000256" key="3">
    <source>
        <dbReference type="ARBA" id="ARBA00022679"/>
    </source>
</evidence>
<reference evidence="8" key="1">
    <citation type="journal article" date="2021" name="Nat. Microbiol.">
        <title>Cocultivation of an ultrasmall environmental parasitic bacterium with lytic ability against bacteria associated with wastewater foams.</title>
        <authorList>
            <person name="Batinovic S."/>
            <person name="Rose J.J.A."/>
            <person name="Ratcliffe J."/>
            <person name="Seviour R.J."/>
            <person name="Petrovski S."/>
        </authorList>
    </citation>
    <scope>NUCLEOTIDE SEQUENCE</scope>
    <source>
        <strain evidence="8">CON44</strain>
    </source>
</reference>
<keyword evidence="2" id="KW-1003">Cell membrane</keyword>
<name>A0A857LLF1_9ACTN</name>
<sequence length="424" mass="47598">MARVDRMLFPPSSAQRVIPMILWPISIMMVLHKSVILGVDGARTNDFRPVYLAAWRFLNDFPVYAENYNTVDPHYLYPPSGTLVMAPLAKLDYEDARWLFIALSTISLVACAYLLVRLFGYGIGGWQMPAVLFAFFSTETVANTLIFTNFNGFVLLGMLGFLLALRNRHDWWAGVFIGLTIAVKPVLAPLLLLALLNRQWKAIIPAVLVPLALLVVAWPLGVDSADFVHRTVPYLGEVRDYYNSSIAGNGAYFGVADWLVLLLRAAFVLMAVFCLWFLYRYYRKTDELLWLTVSAGVLLTTEFLVGSLGQGYYSMLLFPLLASVFLPGSPMRNWPAWLGVYGAFTFDSLYSDRWEAFGRILEYNKVTMGWSLIMIAVFCSLLFRYLDLRRAGAAGPLLEEWPRRENEATGTGGEGAPAVATVNR</sequence>
<organism evidence="8">
    <name type="scientific">Gordonia amarae</name>
    <dbReference type="NCBI Taxonomy" id="36821"/>
    <lineage>
        <taxon>Bacteria</taxon>
        <taxon>Bacillati</taxon>
        <taxon>Actinomycetota</taxon>
        <taxon>Actinomycetes</taxon>
        <taxon>Mycobacteriales</taxon>
        <taxon>Gordoniaceae</taxon>
        <taxon>Gordonia</taxon>
    </lineage>
</organism>
<keyword evidence="3" id="KW-0808">Transferase</keyword>
<comment type="subcellular location">
    <subcellularLocation>
        <location evidence="1">Cell membrane</location>
        <topology evidence="1">Multi-pass membrane protein</topology>
    </subcellularLocation>
</comment>
<evidence type="ECO:0000256" key="4">
    <source>
        <dbReference type="ARBA" id="ARBA00022692"/>
    </source>
</evidence>
<evidence type="ECO:0000313" key="8">
    <source>
        <dbReference type="EMBL" id="QHN39545.1"/>
    </source>
</evidence>
<keyword evidence="5" id="KW-1133">Transmembrane helix</keyword>
<dbReference type="Pfam" id="PF09594">
    <property type="entry name" value="GT87"/>
    <property type="match status" value="1"/>
</dbReference>